<keyword evidence="1" id="KW-0732">Signal</keyword>
<dbReference type="Proteomes" id="UP000768524">
    <property type="component" value="Unassembled WGS sequence"/>
</dbReference>
<proteinExistence type="predicted"/>
<dbReference type="EMBL" id="JACGEP010000021">
    <property type="protein sequence ID" value="MBN3051743.1"/>
    <property type="molecule type" value="Genomic_DNA"/>
</dbReference>
<evidence type="ECO:0000256" key="1">
    <source>
        <dbReference type="SAM" id="SignalP"/>
    </source>
</evidence>
<dbReference type="RefSeq" id="WP_205559230.1">
    <property type="nucleotide sequence ID" value="NZ_JACGEP010000021.1"/>
</dbReference>
<gene>
    <name evidence="2" type="ORF">H4F45_09700</name>
</gene>
<reference evidence="2" key="1">
    <citation type="submission" date="2020-07" db="EMBL/GenBank/DDBJ databases">
        <title>A pangenomic view of the genus Pectobacterium provides insights into genome organization, phylogeny, and virulence.</title>
        <authorList>
            <person name="Jonkheer E."/>
            <person name="Brankovics B."/>
            <person name="Houwers I."/>
            <person name="Van Der Wolf J."/>
            <person name="Bonants P."/>
            <person name="Vreeburg R."/>
            <person name="Bollema R."/>
            <person name="De Haan J."/>
            <person name="Berke L."/>
            <person name="De Ridder D."/>
            <person name="Smit S."/>
            <person name="Van Der Lee T.A.J."/>
        </authorList>
    </citation>
    <scope>NUCLEOTIDE SEQUENCE</scope>
    <source>
        <strain evidence="2">NAK:433</strain>
    </source>
</reference>
<evidence type="ECO:0000313" key="2">
    <source>
        <dbReference type="EMBL" id="MBN3051743.1"/>
    </source>
</evidence>
<evidence type="ECO:0000313" key="3">
    <source>
        <dbReference type="Proteomes" id="UP000768524"/>
    </source>
</evidence>
<accession>A0AAE3BEQ8</accession>
<protein>
    <recommendedName>
        <fullName evidence="4">Secreted protein</fullName>
    </recommendedName>
</protein>
<name>A0AAE3BEQ8_9GAMM</name>
<comment type="caution">
    <text evidence="2">The sequence shown here is derived from an EMBL/GenBank/DDBJ whole genome shotgun (WGS) entry which is preliminary data.</text>
</comment>
<dbReference type="AlphaFoldDB" id="A0AAE3BEQ8"/>
<organism evidence="2 3">
    <name type="scientific">Pectobacterium brasiliense</name>
    <dbReference type="NCBI Taxonomy" id="180957"/>
    <lineage>
        <taxon>Bacteria</taxon>
        <taxon>Pseudomonadati</taxon>
        <taxon>Pseudomonadota</taxon>
        <taxon>Gammaproteobacteria</taxon>
        <taxon>Enterobacterales</taxon>
        <taxon>Pectobacteriaceae</taxon>
        <taxon>Pectobacterium</taxon>
    </lineage>
</organism>
<evidence type="ECO:0008006" key="4">
    <source>
        <dbReference type="Google" id="ProtNLM"/>
    </source>
</evidence>
<feature type="signal peptide" evidence="1">
    <location>
        <begin position="1"/>
        <end position="18"/>
    </location>
</feature>
<feature type="chain" id="PRO_5042209563" description="Secreted protein" evidence="1">
    <location>
        <begin position="19"/>
        <end position="70"/>
    </location>
</feature>
<sequence>MKKLITVTIMAIAAFSWFITHNTTEPEKDLPTNATFIIKSERPGTCRVSTMATVADTKQNVPIVACKVQL</sequence>